<dbReference type="AlphaFoldDB" id="A0A9P0QUX9"/>
<feature type="compositionally biased region" description="Low complexity" evidence="2">
    <location>
        <begin position="802"/>
        <end position="827"/>
    </location>
</feature>
<feature type="compositionally biased region" description="Low complexity" evidence="2">
    <location>
        <begin position="517"/>
        <end position="538"/>
    </location>
</feature>
<feature type="region of interest" description="Disordered" evidence="2">
    <location>
        <begin position="1"/>
        <end position="25"/>
    </location>
</feature>
<comment type="caution">
    <text evidence="4">The sequence shown here is derived from an EMBL/GenBank/DDBJ whole genome shotgun (WGS) entry which is preliminary data.</text>
</comment>
<feature type="compositionally biased region" description="Polar residues" evidence="2">
    <location>
        <begin position="1"/>
        <end position="18"/>
    </location>
</feature>
<dbReference type="InterPro" id="IPR013860">
    <property type="entry name" value="AreA_GATA"/>
</dbReference>
<sequence length="968" mass="106049">MSSTSGEVFTGGATTSQHVDAENEDHFENTTFKLKRTRSLGLLDEFIQPTTPADGGDKSEEPQHEELPSSIQAQLLGHGHDESHSYDHAPAAEAADVDFDASKNENEKCVDAIIEAPMHIKSPEMLPHDDTDIKEEPSQHVDYLSHQWDVSDISKSWRYIIQKRRDVADSARLENASWRTWAQRRSNLKTISPEAVNWSKESDVTWLYGPILKDDEHHSHDDDLDSHKRVTTATSAVAGDISLPSSKKRGPKPILKRRTVQDMIISHSNLLKLQLATQRLNQQKEQKRELQRKLLEQQQYEKSHQRKNSDNQAPDFDDYEAISAKLNSQYTNSRNNSSVSLKGLNTSPKKVDSPSTILNSDKIEEVNDNGGSSIHDSTQSTEAIPTTTTTYTDKIDNDNDNDNTKETSSIVEEPQATPMSETSSKENRHIHFSDVVQQCISIEPYSEDEDDDYYEDDSDAYEYDEDAGEDYIYEEGPHQGKRDDDDDDEDDDDDDDDEGGFFLRVPSSASLSAGLPGISMSSGESSGTTENSVGGESTQAASATSLNDNASVSSGDSVRTIHMLPPTTLNHGSSDEESDDDNPYTSSVSHYVNNDSSRGYDYHYDYNTVYTVDPNHAILGTQNQRAPDVVDVPEDIALGSNFDYEQIEHQENSLPIIDPNLINNSNLNRVAGNENPNTLFSTEDDYSGSDSDSDSDDGLSIGTKNSSHSLAQSVFGGGMTNHFNNNATTDNKDNSINATNDNNNTNNTNNNNANFNSNNNENQGINKQPTSSSSLSESFFGGTTGFTKSKGSQSALSDQFFNLSNNHNNNSSNNNYNNYSTTSNYNNVARSSNSPNYSNEQIAPTQRKASPLPPQTTSANAFSGNTTPPQIIPSNNSRNTFLFDSDSDSEDEFIEDVTPQNTNSGAESYAALSHVAGVNGIRSPSPDVGGGATNDQVSHGGKLVGQAKGLANHFLGSWKGNGGSVDEQ</sequence>
<evidence type="ECO:0000313" key="4">
    <source>
        <dbReference type="EMBL" id="CAH2355480.1"/>
    </source>
</evidence>
<feature type="compositionally biased region" description="Basic residues" evidence="2">
    <location>
        <begin position="246"/>
        <end position="255"/>
    </location>
</feature>
<feature type="compositionally biased region" description="Polar residues" evidence="2">
    <location>
        <begin position="702"/>
        <end position="712"/>
    </location>
</feature>
<feature type="coiled-coil region" evidence="1">
    <location>
        <begin position="270"/>
        <end position="301"/>
    </location>
</feature>
<dbReference type="GO" id="GO:0005773">
    <property type="term" value="C:vacuole"/>
    <property type="evidence" value="ECO:0007669"/>
    <property type="project" value="GOC"/>
</dbReference>
<feature type="domain" description="Nitrogen regulatory protein areA GATA-like" evidence="3">
    <location>
        <begin position="156"/>
        <end position="183"/>
    </location>
</feature>
<evidence type="ECO:0000259" key="3">
    <source>
        <dbReference type="Pfam" id="PF08550"/>
    </source>
</evidence>
<proteinExistence type="predicted"/>
<feature type="compositionally biased region" description="Acidic residues" evidence="2">
    <location>
        <begin position="682"/>
        <end position="697"/>
    </location>
</feature>
<dbReference type="GO" id="GO:0042149">
    <property type="term" value="P:cellular response to glucose starvation"/>
    <property type="evidence" value="ECO:0007669"/>
    <property type="project" value="TreeGrafter"/>
</dbReference>
<feature type="compositionally biased region" description="Basic and acidic residues" evidence="2">
    <location>
        <begin position="55"/>
        <end position="67"/>
    </location>
</feature>
<feature type="region of interest" description="Disordered" evidence="2">
    <location>
        <begin position="473"/>
        <end position="593"/>
    </location>
</feature>
<feature type="region of interest" description="Disordered" evidence="2">
    <location>
        <begin position="801"/>
        <end position="856"/>
    </location>
</feature>
<evidence type="ECO:0000313" key="5">
    <source>
        <dbReference type="Proteomes" id="UP000837801"/>
    </source>
</evidence>
<dbReference type="InterPro" id="IPR052292">
    <property type="entry name" value="Glucose_repression_reg"/>
</dbReference>
<organism evidence="4 5">
    <name type="scientific">[Candida] railenensis</name>
    <dbReference type="NCBI Taxonomy" id="45579"/>
    <lineage>
        <taxon>Eukaryota</taxon>
        <taxon>Fungi</taxon>
        <taxon>Dikarya</taxon>
        <taxon>Ascomycota</taxon>
        <taxon>Saccharomycotina</taxon>
        <taxon>Pichiomycetes</taxon>
        <taxon>Debaryomycetaceae</taxon>
        <taxon>Kurtzmaniella</taxon>
    </lineage>
</organism>
<dbReference type="OrthoDB" id="5563539at2759"/>
<feature type="compositionally biased region" description="Low complexity" evidence="2">
    <location>
        <begin position="734"/>
        <end position="778"/>
    </location>
</feature>
<gene>
    <name evidence="4" type="ORF">CLIB1423_27S00562</name>
</gene>
<feature type="compositionally biased region" description="Polar residues" evidence="2">
    <location>
        <begin position="828"/>
        <end position="848"/>
    </location>
</feature>
<reference evidence="4" key="1">
    <citation type="submission" date="2022-03" db="EMBL/GenBank/DDBJ databases">
        <authorList>
            <person name="Legras J.-L."/>
            <person name="Devillers H."/>
            <person name="Grondin C."/>
        </authorList>
    </citation>
    <scope>NUCLEOTIDE SEQUENCE</scope>
    <source>
        <strain evidence="4">CLIB 1423</strain>
    </source>
</reference>
<feature type="compositionally biased region" description="Polar residues" evidence="2">
    <location>
        <begin position="539"/>
        <end position="557"/>
    </location>
</feature>
<feature type="region of interest" description="Disordered" evidence="2">
    <location>
        <begin position="43"/>
        <end position="67"/>
    </location>
</feature>
<feature type="compositionally biased region" description="Polar residues" evidence="2">
    <location>
        <begin position="328"/>
        <end position="359"/>
    </location>
</feature>
<protein>
    <submittedName>
        <fullName evidence="4">Resistance to glucose repression protein 1</fullName>
    </submittedName>
</protein>
<dbReference type="PANTHER" id="PTHR28051:SF1">
    <property type="entry name" value="PROTEIN MTL1-RELATED"/>
    <property type="match status" value="1"/>
</dbReference>
<dbReference type="GO" id="GO:0007039">
    <property type="term" value="P:protein catabolic process in the vacuole"/>
    <property type="evidence" value="ECO:0007669"/>
    <property type="project" value="TreeGrafter"/>
</dbReference>
<feature type="region of interest" description="Disordered" evidence="2">
    <location>
        <begin position="673"/>
        <end position="778"/>
    </location>
</feature>
<feature type="compositionally biased region" description="Acidic residues" evidence="2">
    <location>
        <begin position="484"/>
        <end position="499"/>
    </location>
</feature>
<accession>A0A9P0QUX9</accession>
<feature type="region of interest" description="Disordered" evidence="2">
    <location>
        <begin position="328"/>
        <end position="431"/>
    </location>
</feature>
<feature type="region of interest" description="Disordered" evidence="2">
    <location>
        <begin position="235"/>
        <end position="255"/>
    </location>
</feature>
<evidence type="ECO:0000256" key="1">
    <source>
        <dbReference type="SAM" id="Coils"/>
    </source>
</evidence>
<dbReference type="Pfam" id="PF08550">
    <property type="entry name" value="GATA_AreA"/>
    <property type="match status" value="1"/>
</dbReference>
<feature type="compositionally biased region" description="Basic and acidic residues" evidence="2">
    <location>
        <begin position="393"/>
        <end position="405"/>
    </location>
</feature>
<name>A0A9P0QUX9_9ASCO</name>
<feature type="compositionally biased region" description="Polar residues" evidence="2">
    <location>
        <begin position="369"/>
        <end position="385"/>
    </location>
</feature>
<dbReference type="PANTHER" id="PTHR28051">
    <property type="entry name" value="PROTEIN MTL1-RELATED"/>
    <property type="match status" value="1"/>
</dbReference>
<dbReference type="Proteomes" id="UP000837801">
    <property type="component" value="Unassembled WGS sequence"/>
</dbReference>
<dbReference type="EMBL" id="CAKXYY010000027">
    <property type="protein sequence ID" value="CAH2355480.1"/>
    <property type="molecule type" value="Genomic_DNA"/>
</dbReference>
<keyword evidence="1" id="KW-0175">Coiled coil</keyword>
<keyword evidence="5" id="KW-1185">Reference proteome</keyword>
<feature type="compositionally biased region" description="Polar residues" evidence="2">
    <location>
        <begin position="583"/>
        <end position="593"/>
    </location>
</feature>
<evidence type="ECO:0000256" key="2">
    <source>
        <dbReference type="SAM" id="MobiDB-lite"/>
    </source>
</evidence>